<protein>
    <submittedName>
        <fullName evidence="1">Uncharacterized protein</fullName>
    </submittedName>
</protein>
<name>A0A427ALT9_ENSVE</name>
<proteinExistence type="predicted"/>
<evidence type="ECO:0000313" key="1">
    <source>
        <dbReference type="EMBL" id="RRT77227.1"/>
    </source>
</evidence>
<reference evidence="1 2" key="1">
    <citation type="journal article" date="2014" name="Agronomy (Basel)">
        <title>A Draft Genome Sequence for Ensete ventricosum, the Drought-Tolerant Tree Against Hunger.</title>
        <authorList>
            <person name="Harrison J."/>
            <person name="Moore K.A."/>
            <person name="Paszkiewicz K."/>
            <person name="Jones T."/>
            <person name="Grant M."/>
            <person name="Ambacheew D."/>
            <person name="Muzemil S."/>
            <person name="Studholme D.J."/>
        </authorList>
    </citation>
    <scope>NUCLEOTIDE SEQUENCE [LARGE SCALE GENOMIC DNA]</scope>
</reference>
<dbReference type="Proteomes" id="UP000287651">
    <property type="component" value="Unassembled WGS sequence"/>
</dbReference>
<gene>
    <name evidence="1" type="ORF">B296_00024787</name>
</gene>
<sequence length="86" mass="9833">MLSGTHRELTRGYREACREFVDRLSGVRRKNAGKFVRSSPIGCRELVESSPEECWKFTEGNRELAGGSSERCREFVGDDRTIKIVH</sequence>
<evidence type="ECO:0000313" key="2">
    <source>
        <dbReference type="Proteomes" id="UP000287651"/>
    </source>
</evidence>
<dbReference type="AlphaFoldDB" id="A0A427ALT9"/>
<accession>A0A427ALT9</accession>
<organism evidence="1 2">
    <name type="scientific">Ensete ventricosum</name>
    <name type="common">Abyssinian banana</name>
    <name type="synonym">Musa ensete</name>
    <dbReference type="NCBI Taxonomy" id="4639"/>
    <lineage>
        <taxon>Eukaryota</taxon>
        <taxon>Viridiplantae</taxon>
        <taxon>Streptophyta</taxon>
        <taxon>Embryophyta</taxon>
        <taxon>Tracheophyta</taxon>
        <taxon>Spermatophyta</taxon>
        <taxon>Magnoliopsida</taxon>
        <taxon>Liliopsida</taxon>
        <taxon>Zingiberales</taxon>
        <taxon>Musaceae</taxon>
        <taxon>Ensete</taxon>
    </lineage>
</organism>
<dbReference type="EMBL" id="AMZH03001981">
    <property type="protein sequence ID" value="RRT77227.1"/>
    <property type="molecule type" value="Genomic_DNA"/>
</dbReference>
<comment type="caution">
    <text evidence="1">The sequence shown here is derived from an EMBL/GenBank/DDBJ whole genome shotgun (WGS) entry which is preliminary data.</text>
</comment>